<dbReference type="InterPro" id="IPR000160">
    <property type="entry name" value="GGDEF_dom"/>
</dbReference>
<feature type="domain" description="GGDEF" evidence="4">
    <location>
        <begin position="1"/>
        <end position="82"/>
    </location>
</feature>
<accession>A0AAN0MKX5</accession>
<dbReference type="Pfam" id="PF00990">
    <property type="entry name" value="GGDEF"/>
    <property type="match status" value="1"/>
</dbReference>
<dbReference type="GO" id="GO:0005886">
    <property type="term" value="C:plasma membrane"/>
    <property type="evidence" value="ECO:0007669"/>
    <property type="project" value="TreeGrafter"/>
</dbReference>
<dbReference type="PANTHER" id="PTHR45138">
    <property type="entry name" value="REGULATORY COMPONENTS OF SENSORY TRANSDUCTION SYSTEM"/>
    <property type="match status" value="1"/>
</dbReference>
<organism evidence="5 6">
    <name type="scientific">Pectobacterium araliae</name>
    <dbReference type="NCBI Taxonomy" id="3073862"/>
    <lineage>
        <taxon>Bacteria</taxon>
        <taxon>Pseudomonadati</taxon>
        <taxon>Pseudomonadota</taxon>
        <taxon>Gammaproteobacteria</taxon>
        <taxon>Enterobacterales</taxon>
        <taxon>Pectobacteriaceae</taxon>
        <taxon>Pectobacterium</taxon>
    </lineage>
</organism>
<dbReference type="Proteomes" id="UP001377830">
    <property type="component" value="Chromosome"/>
</dbReference>
<comment type="catalytic activity">
    <reaction evidence="3">
        <text>2 GTP = 3',3'-c-di-GMP + 2 diphosphate</text>
        <dbReference type="Rhea" id="RHEA:24898"/>
        <dbReference type="ChEBI" id="CHEBI:33019"/>
        <dbReference type="ChEBI" id="CHEBI:37565"/>
        <dbReference type="ChEBI" id="CHEBI:58805"/>
        <dbReference type="EC" id="2.7.7.65"/>
    </reaction>
</comment>
<dbReference type="KEGG" id="parl:PEC302110_14100"/>
<dbReference type="GO" id="GO:0043709">
    <property type="term" value="P:cell adhesion involved in single-species biofilm formation"/>
    <property type="evidence" value="ECO:0007669"/>
    <property type="project" value="TreeGrafter"/>
</dbReference>
<proteinExistence type="predicted"/>
<dbReference type="EMBL" id="AP028908">
    <property type="protein sequence ID" value="BES84313.1"/>
    <property type="molecule type" value="Genomic_DNA"/>
</dbReference>
<comment type="pathway">
    <text evidence="1">Purine metabolism; 3',5'-cyclic di-GMP biosynthesis.</text>
</comment>
<dbReference type="GO" id="GO:0052621">
    <property type="term" value="F:diguanylate cyclase activity"/>
    <property type="evidence" value="ECO:0007669"/>
    <property type="project" value="UniProtKB-EC"/>
</dbReference>
<dbReference type="PANTHER" id="PTHR45138:SF9">
    <property type="entry name" value="DIGUANYLATE CYCLASE DGCM-RELATED"/>
    <property type="match status" value="1"/>
</dbReference>
<name>A0AAN0MKX5_9GAMM</name>
<protein>
    <recommendedName>
        <fullName evidence="2">diguanylate cyclase</fullName>
        <ecNumber evidence="2">2.7.7.65</ecNumber>
    </recommendedName>
</protein>
<reference evidence="6" key="1">
    <citation type="journal article" date="2024" name="Int. J. Syst. Evol. Microbiol.">
        <title>Pectobacterium araliae sp. nov., a pathogen causing bacterial soft rot of Japanese angelica tree in Japan.</title>
        <authorList>
            <person name="Sawada H."/>
            <person name="Someya N."/>
            <person name="Morohoshi T."/>
            <person name="Ono M."/>
            <person name="Satou M."/>
        </authorList>
    </citation>
    <scope>NUCLEOTIDE SEQUENCE [LARGE SCALE GENOMIC DNA]</scope>
    <source>
        <strain evidence="6">MAFF 302110</strain>
    </source>
</reference>
<evidence type="ECO:0000313" key="6">
    <source>
        <dbReference type="Proteomes" id="UP001377830"/>
    </source>
</evidence>
<dbReference type="InterPro" id="IPR029787">
    <property type="entry name" value="Nucleotide_cyclase"/>
</dbReference>
<evidence type="ECO:0000313" key="5">
    <source>
        <dbReference type="EMBL" id="BES84313.1"/>
    </source>
</evidence>
<dbReference type="Gene3D" id="3.30.70.270">
    <property type="match status" value="1"/>
</dbReference>
<dbReference type="InterPro" id="IPR050469">
    <property type="entry name" value="Diguanylate_Cyclase"/>
</dbReference>
<dbReference type="NCBIfam" id="TIGR00254">
    <property type="entry name" value="GGDEF"/>
    <property type="match status" value="1"/>
</dbReference>
<dbReference type="InterPro" id="IPR043128">
    <property type="entry name" value="Rev_trsase/Diguanyl_cyclase"/>
</dbReference>
<dbReference type="SUPFAM" id="SSF55073">
    <property type="entry name" value="Nucleotide cyclase"/>
    <property type="match status" value="1"/>
</dbReference>
<sequence length="82" mass="9146">MNELLNIETPKVAAHTIIERLRKKIQDHTIHLQSGESVTMTISVGIAVHNGHPDYECLIKAADDARYQAKANGRNRIECAPE</sequence>
<evidence type="ECO:0000256" key="3">
    <source>
        <dbReference type="ARBA" id="ARBA00034247"/>
    </source>
</evidence>
<evidence type="ECO:0000256" key="2">
    <source>
        <dbReference type="ARBA" id="ARBA00012528"/>
    </source>
</evidence>
<gene>
    <name evidence="5" type="ORF">PEC302110_14100</name>
</gene>
<keyword evidence="6" id="KW-1185">Reference proteome</keyword>
<dbReference type="AlphaFoldDB" id="A0AAN0MKX5"/>
<dbReference type="RefSeq" id="WP_261847894.1">
    <property type="nucleotide sequence ID" value="NZ_AP028908.1"/>
</dbReference>
<dbReference type="GO" id="GO:1902201">
    <property type="term" value="P:negative regulation of bacterial-type flagellum-dependent cell motility"/>
    <property type="evidence" value="ECO:0007669"/>
    <property type="project" value="TreeGrafter"/>
</dbReference>
<dbReference type="PROSITE" id="PS50887">
    <property type="entry name" value="GGDEF"/>
    <property type="match status" value="1"/>
</dbReference>
<evidence type="ECO:0000259" key="4">
    <source>
        <dbReference type="PROSITE" id="PS50887"/>
    </source>
</evidence>
<dbReference type="EC" id="2.7.7.65" evidence="2"/>
<evidence type="ECO:0000256" key="1">
    <source>
        <dbReference type="ARBA" id="ARBA00004665"/>
    </source>
</evidence>